<gene>
    <name evidence="2" type="ORF">GCM10009550_65510</name>
</gene>
<name>A0ABN1RWB3_9ACTN</name>
<feature type="region of interest" description="Disordered" evidence="1">
    <location>
        <begin position="166"/>
        <end position="190"/>
    </location>
</feature>
<keyword evidence="3" id="KW-1185">Reference proteome</keyword>
<accession>A0ABN1RWB3</accession>
<evidence type="ECO:0000313" key="2">
    <source>
        <dbReference type="EMBL" id="GAA0965404.1"/>
    </source>
</evidence>
<dbReference type="EMBL" id="BAAAHH010000038">
    <property type="protein sequence ID" value="GAA0965404.1"/>
    <property type="molecule type" value="Genomic_DNA"/>
</dbReference>
<organism evidence="2 3">
    <name type="scientific">Actinocorallia libanotica</name>
    <dbReference type="NCBI Taxonomy" id="46162"/>
    <lineage>
        <taxon>Bacteria</taxon>
        <taxon>Bacillati</taxon>
        <taxon>Actinomycetota</taxon>
        <taxon>Actinomycetes</taxon>
        <taxon>Streptosporangiales</taxon>
        <taxon>Thermomonosporaceae</taxon>
        <taxon>Actinocorallia</taxon>
    </lineage>
</organism>
<evidence type="ECO:0000256" key="1">
    <source>
        <dbReference type="SAM" id="MobiDB-lite"/>
    </source>
</evidence>
<evidence type="ECO:0000313" key="3">
    <source>
        <dbReference type="Proteomes" id="UP001500665"/>
    </source>
</evidence>
<protein>
    <submittedName>
        <fullName evidence="2">Uncharacterized protein</fullName>
    </submittedName>
</protein>
<proteinExistence type="predicted"/>
<dbReference type="RefSeq" id="WP_344245465.1">
    <property type="nucleotide sequence ID" value="NZ_BAAAHH010000038.1"/>
</dbReference>
<feature type="compositionally biased region" description="Polar residues" evidence="1">
    <location>
        <begin position="176"/>
        <end position="190"/>
    </location>
</feature>
<reference evidence="2 3" key="1">
    <citation type="journal article" date="2019" name="Int. J. Syst. Evol. Microbiol.">
        <title>The Global Catalogue of Microorganisms (GCM) 10K type strain sequencing project: providing services to taxonomists for standard genome sequencing and annotation.</title>
        <authorList>
            <consortium name="The Broad Institute Genomics Platform"/>
            <consortium name="The Broad Institute Genome Sequencing Center for Infectious Disease"/>
            <person name="Wu L."/>
            <person name="Ma J."/>
        </authorList>
    </citation>
    <scope>NUCLEOTIDE SEQUENCE [LARGE SCALE GENOMIC DNA]</scope>
    <source>
        <strain evidence="2 3">JCM 10696</strain>
    </source>
</reference>
<dbReference type="Proteomes" id="UP001500665">
    <property type="component" value="Unassembled WGS sequence"/>
</dbReference>
<sequence>MALRIRRHKPGELVQLRSDDGGHTLRGTVVAGEKTDGGMSIRLLSVPGYDGLLARVPTRRLSPADPFEPVPVDSINRTAATPAEAQRLLVVLELSVRNTELLHEPPDGAVLRDRAQLAEALGSWSGSGAEQVLACASASAQEAVEGNKPLTPAQLAAENFPACDLAAPGPVAQPIRTAQTDSKQRSQRIN</sequence>
<comment type="caution">
    <text evidence="2">The sequence shown here is derived from an EMBL/GenBank/DDBJ whole genome shotgun (WGS) entry which is preliminary data.</text>
</comment>